<organism evidence="5 6">
    <name type="scientific">Actinomadura miaoliensis</name>
    <dbReference type="NCBI Taxonomy" id="430685"/>
    <lineage>
        <taxon>Bacteria</taxon>
        <taxon>Bacillati</taxon>
        <taxon>Actinomycetota</taxon>
        <taxon>Actinomycetes</taxon>
        <taxon>Streptosporangiales</taxon>
        <taxon>Thermomonosporaceae</taxon>
        <taxon>Actinomadura</taxon>
    </lineage>
</organism>
<evidence type="ECO:0000256" key="3">
    <source>
        <dbReference type="SAM" id="Phobius"/>
    </source>
</evidence>
<feature type="region of interest" description="Disordered" evidence="2">
    <location>
        <begin position="53"/>
        <end position="106"/>
    </location>
</feature>
<keyword evidence="3" id="KW-0472">Membrane</keyword>
<comment type="caution">
    <text evidence="5">The sequence shown here is derived from an EMBL/GenBank/DDBJ whole genome shotgun (WGS) entry which is preliminary data.</text>
</comment>
<dbReference type="EMBL" id="BAAAZG010000034">
    <property type="protein sequence ID" value="GAA4082518.1"/>
    <property type="molecule type" value="Genomic_DNA"/>
</dbReference>
<evidence type="ECO:0000313" key="6">
    <source>
        <dbReference type="Proteomes" id="UP001500683"/>
    </source>
</evidence>
<keyword evidence="3" id="KW-0812">Transmembrane</keyword>
<dbReference type="SMART" id="SM00306">
    <property type="entry name" value="HintN"/>
    <property type="match status" value="1"/>
</dbReference>
<dbReference type="CDD" id="cd00081">
    <property type="entry name" value="Hint"/>
    <property type="match status" value="1"/>
</dbReference>
<dbReference type="Pfam" id="PF07591">
    <property type="entry name" value="PT-HINT"/>
    <property type="match status" value="1"/>
</dbReference>
<proteinExistence type="predicted"/>
<dbReference type="Proteomes" id="UP001500683">
    <property type="component" value="Unassembled WGS sequence"/>
</dbReference>
<keyword evidence="1" id="KW-0175">Coiled coil</keyword>
<dbReference type="Gene3D" id="2.170.16.10">
    <property type="entry name" value="Hedgehog/Intein (Hint) domain"/>
    <property type="match status" value="1"/>
</dbReference>
<keyword evidence="6" id="KW-1185">Reference proteome</keyword>
<feature type="compositionally biased region" description="Basic and acidic residues" evidence="2">
    <location>
        <begin position="436"/>
        <end position="449"/>
    </location>
</feature>
<sequence>MLQRFGDSGEGALSYVAIALLVGAIAAAVTVVAIPDSVIANIRAGVCEITRGGDCDPSGGDGRGGDVGPSPSAEPSTSGSSPSAAPSVSPAGTTTPEQQEYEAAQNALSRAENELGPLEQEWANFNLLAEIGKLGLDFLAGDIINCVKKPNFGDCIWALIGIVPWGKIGKFLKSIPKIAKLIDRFLDLKRRLDKARKARKDARSRLDRALEACQRKKPGNSFLPGTPVLMADGTRRPIERVRVGDLVWANDPLTGRGGPRRVTARIVGTGAKDLVDVTVDLDGVLGGPTAHVTATANHPFWVVGADDWIDAGDLVFGDALGARSGRAMVIDFRHRHRDLTVYNLTVEDLHTYFVAAGPRHLLVHNDPTPGPGGCGVDPNDPIEKKIREAGYTDPLPSGVRRHGRGIIDESEKGFDDDERKIAEKLAEEGKIVKAKEERAQRGETGRTGDSEVDGVPTEFKTLRGDKKNPTPNHNTVKRTLDSATGQAQHSVLNAQGSGMSRDQAMKGIRRYLGQPHANQKSIRVFGDGWEINCAPSPEHGGQMWCT</sequence>
<dbReference type="InterPro" id="IPR036844">
    <property type="entry name" value="Hint_dom_sf"/>
</dbReference>
<dbReference type="PROSITE" id="PS50818">
    <property type="entry name" value="INTEIN_C_TER"/>
    <property type="match status" value="1"/>
</dbReference>
<dbReference type="NCBIfam" id="TIGR01443">
    <property type="entry name" value="intein_Cterm"/>
    <property type="match status" value="1"/>
</dbReference>
<protein>
    <recommendedName>
        <fullName evidence="4">Hint domain-containing protein</fullName>
    </recommendedName>
</protein>
<evidence type="ECO:0000259" key="4">
    <source>
        <dbReference type="SMART" id="SM00306"/>
    </source>
</evidence>
<accession>A0ABP7W6U3</accession>
<evidence type="ECO:0000256" key="1">
    <source>
        <dbReference type="SAM" id="Coils"/>
    </source>
</evidence>
<evidence type="ECO:0000313" key="5">
    <source>
        <dbReference type="EMBL" id="GAA4082518.1"/>
    </source>
</evidence>
<feature type="compositionally biased region" description="Low complexity" evidence="2">
    <location>
        <begin position="68"/>
        <end position="96"/>
    </location>
</feature>
<feature type="domain" description="Hint" evidence="4">
    <location>
        <begin position="219"/>
        <end position="324"/>
    </location>
</feature>
<dbReference type="RefSeq" id="WP_344951331.1">
    <property type="nucleotide sequence ID" value="NZ_BAAAZG010000034.1"/>
</dbReference>
<dbReference type="InterPro" id="IPR040559">
    <property type="entry name" value="CdiA_C"/>
</dbReference>
<feature type="transmembrane region" description="Helical" evidence="3">
    <location>
        <begin position="12"/>
        <end position="34"/>
    </location>
</feature>
<dbReference type="SUPFAM" id="SSF51294">
    <property type="entry name" value="Hedgehog/intein (Hint) domain"/>
    <property type="match status" value="1"/>
</dbReference>
<dbReference type="InterPro" id="IPR030934">
    <property type="entry name" value="Intein_C"/>
</dbReference>
<feature type="region of interest" description="Disordered" evidence="2">
    <location>
        <begin position="436"/>
        <end position="473"/>
    </location>
</feature>
<dbReference type="Pfam" id="PF18451">
    <property type="entry name" value="CdiA_C"/>
    <property type="match status" value="1"/>
</dbReference>
<feature type="coiled-coil region" evidence="1">
    <location>
        <begin position="178"/>
        <end position="212"/>
    </location>
</feature>
<name>A0ABP7W6U3_9ACTN</name>
<gene>
    <name evidence="5" type="ORF">GCM10022214_47070</name>
</gene>
<dbReference type="InterPro" id="IPR003587">
    <property type="entry name" value="Hint_dom_N"/>
</dbReference>
<reference evidence="6" key="1">
    <citation type="journal article" date="2019" name="Int. J. Syst. Evol. Microbiol.">
        <title>The Global Catalogue of Microorganisms (GCM) 10K type strain sequencing project: providing services to taxonomists for standard genome sequencing and annotation.</title>
        <authorList>
            <consortium name="The Broad Institute Genomics Platform"/>
            <consortium name="The Broad Institute Genome Sequencing Center for Infectious Disease"/>
            <person name="Wu L."/>
            <person name="Ma J."/>
        </authorList>
    </citation>
    <scope>NUCLEOTIDE SEQUENCE [LARGE SCALE GENOMIC DNA]</scope>
    <source>
        <strain evidence="6">JCM 16702</strain>
    </source>
</reference>
<keyword evidence="3" id="KW-1133">Transmembrane helix</keyword>
<evidence type="ECO:0000256" key="2">
    <source>
        <dbReference type="SAM" id="MobiDB-lite"/>
    </source>
</evidence>